<evidence type="ECO:0000256" key="7">
    <source>
        <dbReference type="ARBA" id="ARBA00022771"/>
    </source>
</evidence>
<dbReference type="Gene3D" id="3.30.40.10">
    <property type="entry name" value="Zinc/RING finger domain, C3HC4 (zinc finger)"/>
    <property type="match status" value="1"/>
</dbReference>
<dbReference type="InterPro" id="IPR001607">
    <property type="entry name" value="Znf_UBP"/>
</dbReference>
<evidence type="ECO:0000313" key="16">
    <source>
        <dbReference type="EMBL" id="CAE1318940.1"/>
    </source>
</evidence>
<dbReference type="InterPro" id="IPR013083">
    <property type="entry name" value="Znf_RING/FYVE/PHD"/>
</dbReference>
<evidence type="ECO:0000256" key="4">
    <source>
        <dbReference type="ARBA" id="ARBA00022491"/>
    </source>
</evidence>
<evidence type="ECO:0000259" key="15">
    <source>
        <dbReference type="PROSITE" id="PS50271"/>
    </source>
</evidence>
<dbReference type="OrthoDB" id="424012at2759"/>
<dbReference type="GO" id="GO:0141221">
    <property type="term" value="F:histone deacetylase activity, hydrolytic mechanism"/>
    <property type="evidence" value="ECO:0007669"/>
    <property type="project" value="UniProtKB-EC"/>
</dbReference>
<evidence type="ECO:0000313" key="17">
    <source>
        <dbReference type="Proteomes" id="UP000597762"/>
    </source>
</evidence>
<dbReference type="GO" id="GO:0008270">
    <property type="term" value="F:zinc ion binding"/>
    <property type="evidence" value="ECO:0007669"/>
    <property type="project" value="UniProtKB-KW"/>
</dbReference>
<organism evidence="16 17">
    <name type="scientific">Acanthosepion pharaonis</name>
    <name type="common">Pharaoh cuttlefish</name>
    <name type="synonym">Sepia pharaonis</name>
    <dbReference type="NCBI Taxonomy" id="158019"/>
    <lineage>
        <taxon>Eukaryota</taxon>
        <taxon>Metazoa</taxon>
        <taxon>Spiralia</taxon>
        <taxon>Lophotrochozoa</taxon>
        <taxon>Mollusca</taxon>
        <taxon>Cephalopoda</taxon>
        <taxon>Coleoidea</taxon>
        <taxon>Decapodiformes</taxon>
        <taxon>Sepiida</taxon>
        <taxon>Sepiina</taxon>
        <taxon>Sepiidae</taxon>
        <taxon>Acanthosepion</taxon>
    </lineage>
</organism>
<keyword evidence="10" id="KW-0156">Chromatin regulator</keyword>
<keyword evidence="7 14" id="KW-0863">Zinc-finger</keyword>
<name>A0A812E907_ACAPH</name>
<keyword evidence="13" id="KW-0539">Nucleus</keyword>
<evidence type="ECO:0000256" key="12">
    <source>
        <dbReference type="ARBA" id="ARBA00023163"/>
    </source>
</evidence>
<gene>
    <name evidence="16" type="ORF">SPHA_69370</name>
</gene>
<dbReference type="SMART" id="SM00290">
    <property type="entry name" value="ZnF_UBP"/>
    <property type="match status" value="1"/>
</dbReference>
<dbReference type="GO" id="GO:0005634">
    <property type="term" value="C:nucleus"/>
    <property type="evidence" value="ECO:0007669"/>
    <property type="project" value="UniProtKB-SubCell"/>
</dbReference>
<comment type="cofactor">
    <cofactor evidence="1">
        <name>Zn(2+)</name>
        <dbReference type="ChEBI" id="CHEBI:29105"/>
    </cofactor>
</comment>
<evidence type="ECO:0000256" key="1">
    <source>
        <dbReference type="ARBA" id="ARBA00001947"/>
    </source>
</evidence>
<sequence length="167" mass="19197">MQSELSPLCIIQHRFLQFNECNLEPVRLAFFLIFEAGGFFLCPDGRDKYLQHLAKNHEAMFCVEPLKWCVHLEGSVKSVPDGGLDTSHPCETCGDTTENWVCLTCYKVFCSRYVHEHMVEHNKTEPDHNLALSYSDMSIWCYSCSQYLDNPILHSARDAACKHKFGE</sequence>
<evidence type="ECO:0000256" key="13">
    <source>
        <dbReference type="ARBA" id="ARBA00023242"/>
    </source>
</evidence>
<accession>A0A812E907</accession>
<evidence type="ECO:0000256" key="3">
    <source>
        <dbReference type="ARBA" id="ARBA00007738"/>
    </source>
</evidence>
<keyword evidence="4" id="KW-0678">Repressor</keyword>
<dbReference type="AlphaFoldDB" id="A0A812E907"/>
<dbReference type="EC" id="3.5.1.98" evidence="16"/>
<dbReference type="SUPFAM" id="SSF57850">
    <property type="entry name" value="RING/U-box"/>
    <property type="match status" value="1"/>
</dbReference>
<keyword evidence="8 16" id="KW-0378">Hydrolase</keyword>
<dbReference type="FunFam" id="3.30.40.10:FF:000342">
    <property type="entry name" value="Histone deacetylase 6"/>
    <property type="match status" value="1"/>
</dbReference>
<keyword evidence="6" id="KW-0677">Repeat</keyword>
<dbReference type="EMBL" id="CAHIKZ030005072">
    <property type="protein sequence ID" value="CAE1318940.1"/>
    <property type="molecule type" value="Genomic_DNA"/>
</dbReference>
<keyword evidence="9" id="KW-0862">Zinc</keyword>
<comment type="subcellular location">
    <subcellularLocation>
        <location evidence="2">Nucleus</location>
    </subcellularLocation>
</comment>
<comment type="similarity">
    <text evidence="3">Belongs to the histone deacetylase family. HD type 2 subfamily.</text>
</comment>
<protein>
    <submittedName>
        <fullName evidence="16">HDAC6</fullName>
        <ecNumber evidence="16">3.5.1.98</ecNumber>
    </submittedName>
</protein>
<reference evidence="16" key="1">
    <citation type="submission" date="2021-01" db="EMBL/GenBank/DDBJ databases">
        <authorList>
            <person name="Li R."/>
            <person name="Bekaert M."/>
        </authorList>
    </citation>
    <scope>NUCLEOTIDE SEQUENCE</scope>
    <source>
        <strain evidence="16">Farmed</strain>
    </source>
</reference>
<dbReference type="PROSITE" id="PS50271">
    <property type="entry name" value="ZF_UBP"/>
    <property type="match status" value="1"/>
</dbReference>
<evidence type="ECO:0000256" key="10">
    <source>
        <dbReference type="ARBA" id="ARBA00022853"/>
    </source>
</evidence>
<evidence type="ECO:0000256" key="2">
    <source>
        <dbReference type="ARBA" id="ARBA00004123"/>
    </source>
</evidence>
<keyword evidence="12" id="KW-0804">Transcription</keyword>
<dbReference type="Proteomes" id="UP000597762">
    <property type="component" value="Unassembled WGS sequence"/>
</dbReference>
<keyword evidence="5" id="KW-0479">Metal-binding</keyword>
<evidence type="ECO:0000256" key="8">
    <source>
        <dbReference type="ARBA" id="ARBA00022801"/>
    </source>
</evidence>
<dbReference type="Pfam" id="PF02148">
    <property type="entry name" value="zf-UBP"/>
    <property type="match status" value="1"/>
</dbReference>
<evidence type="ECO:0000256" key="11">
    <source>
        <dbReference type="ARBA" id="ARBA00023015"/>
    </source>
</evidence>
<evidence type="ECO:0000256" key="14">
    <source>
        <dbReference type="PROSITE-ProRule" id="PRU00502"/>
    </source>
</evidence>
<feature type="domain" description="UBP-type" evidence="15">
    <location>
        <begin position="67"/>
        <end position="167"/>
    </location>
</feature>
<keyword evidence="11" id="KW-0805">Transcription regulation</keyword>
<dbReference type="PANTHER" id="PTHR47665">
    <property type="entry name" value="HISTONE DEACETYLASE-LIKE PROTEIN"/>
    <property type="match status" value="1"/>
</dbReference>
<evidence type="ECO:0000256" key="5">
    <source>
        <dbReference type="ARBA" id="ARBA00022723"/>
    </source>
</evidence>
<dbReference type="PANTHER" id="PTHR47665:SF1">
    <property type="entry name" value="HISTONE DEACETYLASE-LIKE PROTEIN"/>
    <property type="match status" value="1"/>
</dbReference>
<evidence type="ECO:0000256" key="6">
    <source>
        <dbReference type="ARBA" id="ARBA00022737"/>
    </source>
</evidence>
<proteinExistence type="inferred from homology"/>
<comment type="caution">
    <text evidence="16">The sequence shown here is derived from an EMBL/GenBank/DDBJ whole genome shotgun (WGS) entry which is preliminary data.</text>
</comment>
<evidence type="ECO:0000256" key="9">
    <source>
        <dbReference type="ARBA" id="ARBA00022833"/>
    </source>
</evidence>
<keyword evidence="17" id="KW-1185">Reference proteome</keyword>